<accession>A0ABV0BRX2</accession>
<keyword evidence="2" id="KW-1185">Reference proteome</keyword>
<organism evidence="1 2">
    <name type="scientific">Sphingobacterium kitahiroshimense</name>
    <dbReference type="NCBI Taxonomy" id="470446"/>
    <lineage>
        <taxon>Bacteria</taxon>
        <taxon>Pseudomonadati</taxon>
        <taxon>Bacteroidota</taxon>
        <taxon>Sphingobacteriia</taxon>
        <taxon>Sphingobacteriales</taxon>
        <taxon>Sphingobacteriaceae</taxon>
        <taxon>Sphingobacterium</taxon>
    </lineage>
</organism>
<name>A0ABV0BRX2_9SPHI</name>
<gene>
    <name evidence="1" type="ORF">ABE541_09455</name>
</gene>
<dbReference type="EMBL" id="JBDJNQ010000003">
    <property type="protein sequence ID" value="MEN5377486.1"/>
    <property type="molecule type" value="Genomic_DNA"/>
</dbReference>
<reference evidence="1 2" key="1">
    <citation type="submission" date="2024-04" db="EMBL/GenBank/DDBJ databases">
        <title>WGS of bacteria from Torrens River.</title>
        <authorList>
            <person name="Wyrsch E.R."/>
            <person name="Drigo B."/>
        </authorList>
    </citation>
    <scope>NUCLEOTIDE SEQUENCE [LARGE SCALE GENOMIC DNA]</scope>
    <source>
        <strain evidence="1 2">TWI391</strain>
    </source>
</reference>
<comment type="caution">
    <text evidence="1">The sequence shown here is derived from an EMBL/GenBank/DDBJ whole genome shotgun (WGS) entry which is preliminary data.</text>
</comment>
<protein>
    <submittedName>
        <fullName evidence="1">Uncharacterized protein</fullName>
    </submittedName>
</protein>
<evidence type="ECO:0000313" key="1">
    <source>
        <dbReference type="EMBL" id="MEN5377486.1"/>
    </source>
</evidence>
<sequence>MVENFTTENEVKNIETEVKISDEDVEQQLKLQLPKIMMNPSDSCIDRILNYSKSVVNKKA</sequence>
<proteinExistence type="predicted"/>
<dbReference type="RefSeq" id="WP_132771512.1">
    <property type="nucleotide sequence ID" value="NZ_JAOQNK010000001.1"/>
</dbReference>
<dbReference type="Proteomes" id="UP001409291">
    <property type="component" value="Unassembled WGS sequence"/>
</dbReference>
<evidence type="ECO:0000313" key="2">
    <source>
        <dbReference type="Proteomes" id="UP001409291"/>
    </source>
</evidence>